<evidence type="ECO:0000313" key="3">
    <source>
        <dbReference type="Proteomes" id="UP000729402"/>
    </source>
</evidence>
<name>A0A8J5STR6_ZIZPA</name>
<dbReference type="AlphaFoldDB" id="A0A8J5STR6"/>
<gene>
    <name evidence="2" type="ORF">GUJ93_ZPchr0005g16120</name>
</gene>
<evidence type="ECO:0000256" key="1">
    <source>
        <dbReference type="SAM" id="MobiDB-lite"/>
    </source>
</evidence>
<proteinExistence type="predicted"/>
<protein>
    <submittedName>
        <fullName evidence="2">Uncharacterized protein</fullName>
    </submittedName>
</protein>
<dbReference type="EMBL" id="JAAALK010000284">
    <property type="protein sequence ID" value="KAG8069113.1"/>
    <property type="molecule type" value="Genomic_DNA"/>
</dbReference>
<reference evidence="2" key="1">
    <citation type="journal article" date="2021" name="bioRxiv">
        <title>Whole Genome Assembly and Annotation of Northern Wild Rice, Zizania palustris L., Supports a Whole Genome Duplication in the Zizania Genus.</title>
        <authorList>
            <person name="Haas M."/>
            <person name="Kono T."/>
            <person name="Macchietto M."/>
            <person name="Millas R."/>
            <person name="McGilp L."/>
            <person name="Shao M."/>
            <person name="Duquette J."/>
            <person name="Hirsch C.N."/>
            <person name="Kimball J."/>
        </authorList>
    </citation>
    <scope>NUCLEOTIDE SEQUENCE</scope>
    <source>
        <tissue evidence="2">Fresh leaf tissue</tissue>
    </source>
</reference>
<reference evidence="2" key="2">
    <citation type="submission" date="2021-02" db="EMBL/GenBank/DDBJ databases">
        <authorList>
            <person name="Kimball J.A."/>
            <person name="Haas M.W."/>
            <person name="Macchietto M."/>
            <person name="Kono T."/>
            <person name="Duquette J."/>
            <person name="Shao M."/>
        </authorList>
    </citation>
    <scope>NUCLEOTIDE SEQUENCE</scope>
    <source>
        <tissue evidence="2">Fresh leaf tissue</tissue>
    </source>
</reference>
<feature type="compositionally biased region" description="Polar residues" evidence="1">
    <location>
        <begin position="75"/>
        <end position="89"/>
    </location>
</feature>
<feature type="region of interest" description="Disordered" evidence="1">
    <location>
        <begin position="71"/>
        <end position="97"/>
    </location>
</feature>
<accession>A0A8J5STR6</accession>
<organism evidence="2 3">
    <name type="scientific">Zizania palustris</name>
    <name type="common">Northern wild rice</name>
    <dbReference type="NCBI Taxonomy" id="103762"/>
    <lineage>
        <taxon>Eukaryota</taxon>
        <taxon>Viridiplantae</taxon>
        <taxon>Streptophyta</taxon>
        <taxon>Embryophyta</taxon>
        <taxon>Tracheophyta</taxon>
        <taxon>Spermatophyta</taxon>
        <taxon>Magnoliopsida</taxon>
        <taxon>Liliopsida</taxon>
        <taxon>Poales</taxon>
        <taxon>Poaceae</taxon>
        <taxon>BOP clade</taxon>
        <taxon>Oryzoideae</taxon>
        <taxon>Oryzeae</taxon>
        <taxon>Zizaniinae</taxon>
        <taxon>Zizania</taxon>
    </lineage>
</organism>
<evidence type="ECO:0000313" key="2">
    <source>
        <dbReference type="EMBL" id="KAG8069113.1"/>
    </source>
</evidence>
<keyword evidence="3" id="KW-1185">Reference proteome</keyword>
<dbReference type="Proteomes" id="UP000729402">
    <property type="component" value="Unassembled WGS sequence"/>
</dbReference>
<comment type="caution">
    <text evidence="2">The sequence shown here is derived from an EMBL/GenBank/DDBJ whole genome shotgun (WGS) entry which is preliminary data.</text>
</comment>
<sequence length="97" mass="10477">MRTLLPQTISLLDPRAYACCCSSTEGALLLQLLGCCTKTLHAQLLLPLGCHAKTLHVQSLLCLGCRFDARKGKTRQPTRTSQQESSGGPTTDVCFQA</sequence>